<keyword evidence="3" id="KW-1185">Reference proteome</keyword>
<dbReference type="InterPro" id="IPR007138">
    <property type="entry name" value="ABM_dom"/>
</dbReference>
<dbReference type="PROSITE" id="PS51725">
    <property type="entry name" value="ABM"/>
    <property type="match status" value="1"/>
</dbReference>
<gene>
    <name evidence="2" type="ordered locus">PMT_0898</name>
</gene>
<name>Q7V760_PROMM</name>
<dbReference type="Gene3D" id="3.30.70.100">
    <property type="match status" value="1"/>
</dbReference>
<dbReference type="Proteomes" id="UP000001423">
    <property type="component" value="Chromosome"/>
</dbReference>
<evidence type="ECO:0000313" key="3">
    <source>
        <dbReference type="Proteomes" id="UP000001423"/>
    </source>
</evidence>
<dbReference type="HOGENOM" id="CLU_160066_0_0_3"/>
<reference evidence="2 3" key="1">
    <citation type="journal article" date="2003" name="Nature">
        <title>Genome divergence in two Prochlorococcus ecotypes reflects oceanic niche differentiation.</title>
        <authorList>
            <person name="Rocap G."/>
            <person name="Larimer F.W."/>
            <person name="Lamerdin J.E."/>
            <person name="Malfatti S."/>
            <person name="Chain P."/>
            <person name="Ahlgren N.A."/>
            <person name="Arellano A."/>
            <person name="Coleman M."/>
            <person name="Hauser L."/>
            <person name="Hess W.R."/>
            <person name="Johnson Z.I."/>
            <person name="Land M.L."/>
            <person name="Lindell D."/>
            <person name="Post A.F."/>
            <person name="Regala W."/>
            <person name="Shah M."/>
            <person name="Shaw S.L."/>
            <person name="Steglich C."/>
            <person name="Sullivan M.B."/>
            <person name="Ting C.S."/>
            <person name="Tolonen A."/>
            <person name="Webb E.A."/>
            <person name="Zinser E.R."/>
            <person name="Chisholm S.W."/>
        </authorList>
    </citation>
    <scope>NUCLEOTIDE SEQUENCE [LARGE SCALE GENOMIC DNA]</scope>
    <source>
        <strain evidence="3">MIT 9313</strain>
    </source>
</reference>
<organism evidence="2 3">
    <name type="scientific">Prochlorococcus marinus (strain MIT 9313)</name>
    <dbReference type="NCBI Taxonomy" id="74547"/>
    <lineage>
        <taxon>Bacteria</taxon>
        <taxon>Bacillati</taxon>
        <taxon>Cyanobacteriota</taxon>
        <taxon>Cyanophyceae</taxon>
        <taxon>Synechococcales</taxon>
        <taxon>Prochlorococcaceae</taxon>
        <taxon>Prochlorococcus</taxon>
    </lineage>
</organism>
<evidence type="ECO:0000313" key="2">
    <source>
        <dbReference type="EMBL" id="CAE21073.1"/>
    </source>
</evidence>
<dbReference type="KEGG" id="pmt:PMT_0898"/>
<dbReference type="Pfam" id="PF03992">
    <property type="entry name" value="ABM"/>
    <property type="match status" value="1"/>
</dbReference>
<proteinExistence type="predicted"/>
<dbReference type="AlphaFoldDB" id="Q7V760"/>
<evidence type="ECO:0000259" key="1">
    <source>
        <dbReference type="PROSITE" id="PS51725"/>
    </source>
</evidence>
<feature type="domain" description="ABM" evidence="1">
    <location>
        <begin position="13"/>
        <end position="102"/>
    </location>
</feature>
<sequence>MLFMANFDASTPFLLLARIHVKPGCVDDYLSLAATTDAGVKDSEPGMLHHTFDQDPDDPLAFVWSEVYANDAAFLAHLSNPIVGDYLAKHAELGDGFSVEVYGTIGAECRAAMAATGLPLKIFETRCGYSRF</sequence>
<dbReference type="eggNOG" id="COG1359">
    <property type="taxonomic scope" value="Bacteria"/>
</dbReference>
<accession>Q7V760</accession>
<dbReference type="InterPro" id="IPR011008">
    <property type="entry name" value="Dimeric_a/b-barrel"/>
</dbReference>
<dbReference type="EMBL" id="BX548175">
    <property type="protein sequence ID" value="CAE21073.1"/>
    <property type="molecule type" value="Genomic_DNA"/>
</dbReference>
<protein>
    <recommendedName>
        <fullName evidence="1">ABM domain-containing protein</fullName>
    </recommendedName>
</protein>
<dbReference type="SUPFAM" id="SSF54909">
    <property type="entry name" value="Dimeric alpha+beta barrel"/>
    <property type="match status" value="1"/>
</dbReference>